<keyword evidence="2" id="KW-1185">Reference proteome</keyword>
<evidence type="ECO:0000313" key="1">
    <source>
        <dbReference type="EnsemblMetazoa" id="XP_019863504.1"/>
    </source>
</evidence>
<protein>
    <submittedName>
        <fullName evidence="1">Uncharacterized protein</fullName>
    </submittedName>
</protein>
<dbReference type="AlphaFoldDB" id="A0AAN0K1V1"/>
<name>A0AAN0K1V1_AMPQE</name>
<reference evidence="2" key="1">
    <citation type="journal article" date="2010" name="Nature">
        <title>The Amphimedon queenslandica genome and the evolution of animal complexity.</title>
        <authorList>
            <person name="Srivastava M."/>
            <person name="Simakov O."/>
            <person name="Chapman J."/>
            <person name="Fahey B."/>
            <person name="Gauthier M.E."/>
            <person name="Mitros T."/>
            <person name="Richards G.S."/>
            <person name="Conaco C."/>
            <person name="Dacre M."/>
            <person name="Hellsten U."/>
            <person name="Larroux C."/>
            <person name="Putnam N.H."/>
            <person name="Stanke M."/>
            <person name="Adamska M."/>
            <person name="Darling A."/>
            <person name="Degnan S.M."/>
            <person name="Oakley T.H."/>
            <person name="Plachetzki D.C."/>
            <person name="Zhai Y."/>
            <person name="Adamski M."/>
            <person name="Calcino A."/>
            <person name="Cummins S.F."/>
            <person name="Goodstein D.M."/>
            <person name="Harris C."/>
            <person name="Jackson D.J."/>
            <person name="Leys S.P."/>
            <person name="Shu S."/>
            <person name="Woodcroft B.J."/>
            <person name="Vervoort M."/>
            <person name="Kosik K.S."/>
            <person name="Manning G."/>
            <person name="Degnan B.M."/>
            <person name="Rokhsar D.S."/>
        </authorList>
    </citation>
    <scope>NUCLEOTIDE SEQUENCE [LARGE SCALE GENOMIC DNA]</scope>
</reference>
<dbReference type="EnsemblMetazoa" id="XM_020007945.1">
    <property type="protein sequence ID" value="XP_019863504.1"/>
    <property type="gene ID" value="LOC109592511"/>
</dbReference>
<sequence length="121" mass="13930">MYDTSSGCYHLVVQHGQHYSSFLYDGDQVMSGTLCNLFVYKRELDLLFGSLQSEIKGISSQNVIILGVKYQTGNVIRVSGNNHEKFVYHIIHEILVFEDKKIFIVKPLKVIEFSKKFCAYE</sequence>
<dbReference type="Proteomes" id="UP000007879">
    <property type="component" value="Unassembled WGS sequence"/>
</dbReference>
<reference evidence="1" key="2">
    <citation type="submission" date="2024-06" db="UniProtKB">
        <authorList>
            <consortium name="EnsemblMetazoa"/>
        </authorList>
    </citation>
    <scope>IDENTIFICATION</scope>
</reference>
<dbReference type="GeneID" id="109592511"/>
<dbReference type="RefSeq" id="XP_019863504.1">
    <property type="nucleotide sequence ID" value="XM_020007945.1"/>
</dbReference>
<dbReference type="KEGG" id="aqu:109592511"/>
<organism evidence="1 2">
    <name type="scientific">Amphimedon queenslandica</name>
    <name type="common">Sponge</name>
    <dbReference type="NCBI Taxonomy" id="400682"/>
    <lineage>
        <taxon>Eukaryota</taxon>
        <taxon>Metazoa</taxon>
        <taxon>Porifera</taxon>
        <taxon>Demospongiae</taxon>
        <taxon>Heteroscleromorpha</taxon>
        <taxon>Haplosclerida</taxon>
        <taxon>Niphatidae</taxon>
        <taxon>Amphimedon</taxon>
    </lineage>
</organism>
<accession>A0AAN0K1V1</accession>
<proteinExistence type="predicted"/>
<evidence type="ECO:0000313" key="2">
    <source>
        <dbReference type="Proteomes" id="UP000007879"/>
    </source>
</evidence>